<organism evidence="2 3">
    <name type="scientific">Gloeothece verrucosa (strain PCC 7822)</name>
    <name type="common">Cyanothece sp. (strain PCC 7822)</name>
    <dbReference type="NCBI Taxonomy" id="497965"/>
    <lineage>
        <taxon>Bacteria</taxon>
        <taxon>Bacillati</taxon>
        <taxon>Cyanobacteriota</taxon>
        <taxon>Cyanophyceae</taxon>
        <taxon>Oscillatoriophycideae</taxon>
        <taxon>Chroococcales</taxon>
        <taxon>Aphanothecaceae</taxon>
        <taxon>Gloeothece</taxon>
        <taxon>Gloeothece verrucosa</taxon>
    </lineage>
</organism>
<reference evidence="3" key="1">
    <citation type="journal article" date="2011" name="MBio">
        <title>Novel metabolic attributes of the genus Cyanothece, comprising a group of unicellular nitrogen-fixing Cyanobacteria.</title>
        <authorList>
            <person name="Bandyopadhyay A."/>
            <person name="Elvitigala T."/>
            <person name="Welsh E."/>
            <person name="Stockel J."/>
            <person name="Liberton M."/>
            <person name="Min H."/>
            <person name="Sherman L.A."/>
            <person name="Pakrasi H.B."/>
        </authorList>
    </citation>
    <scope>NUCLEOTIDE SEQUENCE [LARGE SCALE GENOMIC DNA]</scope>
    <source>
        <strain evidence="3">PCC 7822</strain>
        <plasmid evidence="3">Cy782202</plasmid>
    </source>
</reference>
<dbReference type="PANTHER" id="PTHR13696">
    <property type="entry name" value="P-LOOP CONTAINING NUCLEOSIDE TRIPHOSPHATE HYDROLASE"/>
    <property type="match status" value="1"/>
</dbReference>
<sequence length="284" mass="31794">MGQPPGRFDLTMQQLRLAILSNAGGSGKTTLTTHLTYLLAKARYSVVTIDLDPQGSINLFCGLERPTSERTISKVLCDDKFNGRWPLVKLWEDQVKNAYAIQGDLGLVKSINELVLHDRGAYLLSDRLSDYPLEQDVVIFDCPATLGPLTTIAITSATHIIIPIQVEPKSTCGASRLFEWLYERFTTLRLKPQPKILGIVPLQYDLNTAIHRNLLKQLPPMLEPLGIPCFNPIRYSKEFKNASAMGLPLHLYKGKHPACQDFNEVLKTLKAELVEEQQQLWAAG</sequence>
<dbReference type="SUPFAM" id="SSF52540">
    <property type="entry name" value="P-loop containing nucleoside triphosphate hydrolases"/>
    <property type="match status" value="1"/>
</dbReference>
<keyword evidence="2" id="KW-0614">Plasmid</keyword>
<protein>
    <submittedName>
        <fullName evidence="2">Cobyrinic acid ac-diamide synthase</fullName>
    </submittedName>
</protein>
<dbReference type="RefSeq" id="WP_013335102.1">
    <property type="nucleotide sequence ID" value="NC_014534.1"/>
</dbReference>
<feature type="domain" description="AAA" evidence="1">
    <location>
        <begin position="18"/>
        <end position="181"/>
    </location>
</feature>
<accession>E0UN30</accession>
<dbReference type="InterPro" id="IPR025669">
    <property type="entry name" value="AAA_dom"/>
</dbReference>
<evidence type="ECO:0000259" key="1">
    <source>
        <dbReference type="Pfam" id="PF13614"/>
    </source>
</evidence>
<dbReference type="EMBL" id="CP002200">
    <property type="protein sequence ID" value="ADN18360.1"/>
    <property type="molecule type" value="Genomic_DNA"/>
</dbReference>
<dbReference type="CDD" id="cd02042">
    <property type="entry name" value="ParAB_family"/>
    <property type="match status" value="1"/>
</dbReference>
<dbReference type="KEGG" id="cyj:Cyan7822_6608"/>
<dbReference type="Pfam" id="PF13614">
    <property type="entry name" value="AAA_31"/>
    <property type="match status" value="1"/>
</dbReference>
<dbReference type="HOGENOM" id="CLU_037612_1_2_3"/>
<dbReference type="Gene3D" id="3.40.50.300">
    <property type="entry name" value="P-loop containing nucleotide triphosphate hydrolases"/>
    <property type="match status" value="1"/>
</dbReference>
<proteinExistence type="predicted"/>
<keyword evidence="3" id="KW-1185">Reference proteome</keyword>
<dbReference type="PANTHER" id="PTHR13696:SF99">
    <property type="entry name" value="COBYRINIC ACID AC-DIAMIDE SYNTHASE"/>
    <property type="match status" value="1"/>
</dbReference>
<evidence type="ECO:0000313" key="3">
    <source>
        <dbReference type="Proteomes" id="UP000008206"/>
    </source>
</evidence>
<dbReference type="InterPro" id="IPR050678">
    <property type="entry name" value="DNA_Partitioning_ATPase"/>
</dbReference>
<dbReference type="AlphaFoldDB" id="E0UN30"/>
<geneLocation type="plasmid" evidence="2 3">
    <name>Cy782202</name>
</geneLocation>
<gene>
    <name evidence="2" type="ordered locus">Cyan7822_6608</name>
</gene>
<name>E0UN30_GLOV7</name>
<evidence type="ECO:0000313" key="2">
    <source>
        <dbReference type="EMBL" id="ADN18360.1"/>
    </source>
</evidence>
<dbReference type="InterPro" id="IPR027417">
    <property type="entry name" value="P-loop_NTPase"/>
</dbReference>
<dbReference type="Proteomes" id="UP000008206">
    <property type="component" value="Plasmid Cy782202"/>
</dbReference>